<dbReference type="InterPro" id="IPR029021">
    <property type="entry name" value="Prot-tyrosine_phosphatase-like"/>
</dbReference>
<organism evidence="10 11">
    <name type="scientific">Orchesella dallaii</name>
    <dbReference type="NCBI Taxonomy" id="48710"/>
    <lineage>
        <taxon>Eukaryota</taxon>
        <taxon>Metazoa</taxon>
        <taxon>Ecdysozoa</taxon>
        <taxon>Arthropoda</taxon>
        <taxon>Hexapoda</taxon>
        <taxon>Collembola</taxon>
        <taxon>Entomobryomorpha</taxon>
        <taxon>Entomobryoidea</taxon>
        <taxon>Orchesellidae</taxon>
        <taxon>Orchesellinae</taxon>
        <taxon>Orchesella</taxon>
    </lineage>
</organism>
<dbReference type="PROSITE" id="PS00383">
    <property type="entry name" value="TYR_PHOSPHATASE_1"/>
    <property type="match status" value="1"/>
</dbReference>
<proteinExistence type="inferred from homology"/>
<evidence type="ECO:0000259" key="9">
    <source>
        <dbReference type="PROSITE" id="PS50056"/>
    </source>
</evidence>
<evidence type="ECO:0000313" key="11">
    <source>
        <dbReference type="Proteomes" id="UP001642540"/>
    </source>
</evidence>
<feature type="domain" description="Tyrosine-protein phosphatase" evidence="8">
    <location>
        <begin position="60"/>
        <end position="213"/>
    </location>
</feature>
<evidence type="ECO:0000256" key="6">
    <source>
        <dbReference type="ARBA" id="ARBA00048336"/>
    </source>
</evidence>
<feature type="region of interest" description="Disordered" evidence="7">
    <location>
        <begin position="241"/>
        <end position="268"/>
    </location>
</feature>
<evidence type="ECO:0000313" key="10">
    <source>
        <dbReference type="EMBL" id="CAL8092773.1"/>
    </source>
</evidence>
<evidence type="ECO:0000256" key="3">
    <source>
        <dbReference type="ARBA" id="ARBA00022801"/>
    </source>
</evidence>
<dbReference type="PANTHER" id="PTHR45682">
    <property type="entry name" value="AGAP008228-PA"/>
    <property type="match status" value="1"/>
</dbReference>
<dbReference type="InterPro" id="IPR000340">
    <property type="entry name" value="Dual-sp_phosphatase_cat-dom"/>
</dbReference>
<dbReference type="PANTHER" id="PTHR45682:SF1">
    <property type="entry name" value="DUAL SPECIFICITY PROTEIN PHOSPHATASE 3"/>
    <property type="match status" value="1"/>
</dbReference>
<feature type="domain" description="Tyrosine specific protein phosphatases" evidence="9">
    <location>
        <begin position="134"/>
        <end position="192"/>
    </location>
</feature>
<dbReference type="PROSITE" id="PS50054">
    <property type="entry name" value="TYR_PHOSPHATASE_DUAL"/>
    <property type="match status" value="1"/>
</dbReference>
<accession>A0ABP1QBB3</accession>
<sequence>MLSEEEQQQCKQKKVKMVVHSSGALLHSLSSDGTNFETSPEELKELLSDRYYGSQIPSRHYDEIFQSLYLADMKTARNVLTLEKLGITHVLNCAYSPTPFTHNGETSETYYRERNFPCEFIGIPALDLPSYKISQWFEESSQFIHDALKAKGKVLVHCQVGVSRSATLVIAYLMIKHGIVAVDAVQLVGARRAIFPNDGFLKQICELDYRLRHPRNALLRSLSVISRHTLLKIFRKSKRSIRNTSNPSSDNGSASTSHSNPVFAVPQR</sequence>
<dbReference type="Pfam" id="PF00782">
    <property type="entry name" value="DSPc"/>
    <property type="match status" value="1"/>
</dbReference>
<comment type="catalytic activity">
    <reaction evidence="5">
        <text>O-phospho-L-seryl-[protein] + H2O = L-seryl-[protein] + phosphate</text>
        <dbReference type="Rhea" id="RHEA:20629"/>
        <dbReference type="Rhea" id="RHEA-COMP:9863"/>
        <dbReference type="Rhea" id="RHEA-COMP:11604"/>
        <dbReference type="ChEBI" id="CHEBI:15377"/>
        <dbReference type="ChEBI" id="CHEBI:29999"/>
        <dbReference type="ChEBI" id="CHEBI:43474"/>
        <dbReference type="ChEBI" id="CHEBI:83421"/>
        <dbReference type="EC" id="3.1.3.16"/>
    </reaction>
</comment>
<dbReference type="PROSITE" id="PS50056">
    <property type="entry name" value="TYR_PHOSPHATASE_2"/>
    <property type="match status" value="1"/>
</dbReference>
<comment type="caution">
    <text evidence="10">The sequence shown here is derived from an EMBL/GenBank/DDBJ whole genome shotgun (WGS) entry which is preliminary data.</text>
</comment>
<dbReference type="SUPFAM" id="SSF52799">
    <property type="entry name" value="(Phosphotyrosine protein) phosphatases II"/>
    <property type="match status" value="1"/>
</dbReference>
<dbReference type="InterPro" id="IPR000387">
    <property type="entry name" value="Tyr_Pase_dom"/>
</dbReference>
<evidence type="ECO:0000259" key="8">
    <source>
        <dbReference type="PROSITE" id="PS50054"/>
    </source>
</evidence>
<comment type="similarity">
    <text evidence="1">Belongs to the protein-tyrosine phosphatase family. Non-receptor class dual specificity subfamily.</text>
</comment>
<protein>
    <recommendedName>
        <fullName evidence="2">protein-serine/threonine phosphatase</fullName>
        <ecNumber evidence="2">3.1.3.16</ecNumber>
    </recommendedName>
</protein>
<keyword evidence="4" id="KW-0904">Protein phosphatase</keyword>
<dbReference type="EC" id="3.1.3.16" evidence="2"/>
<dbReference type="InterPro" id="IPR016130">
    <property type="entry name" value="Tyr_Pase_AS"/>
</dbReference>
<dbReference type="EMBL" id="CAXLJM020000025">
    <property type="protein sequence ID" value="CAL8092773.1"/>
    <property type="molecule type" value="Genomic_DNA"/>
</dbReference>
<dbReference type="PRINTS" id="PR01908">
    <property type="entry name" value="ADSPHPHTASE"/>
</dbReference>
<dbReference type="InterPro" id="IPR020422">
    <property type="entry name" value="TYR_PHOSPHATASE_DUAL_dom"/>
</dbReference>
<name>A0ABP1QBB3_9HEXA</name>
<comment type="catalytic activity">
    <reaction evidence="6">
        <text>O-phospho-L-threonyl-[protein] + H2O = L-threonyl-[protein] + phosphate</text>
        <dbReference type="Rhea" id="RHEA:47004"/>
        <dbReference type="Rhea" id="RHEA-COMP:11060"/>
        <dbReference type="Rhea" id="RHEA-COMP:11605"/>
        <dbReference type="ChEBI" id="CHEBI:15377"/>
        <dbReference type="ChEBI" id="CHEBI:30013"/>
        <dbReference type="ChEBI" id="CHEBI:43474"/>
        <dbReference type="ChEBI" id="CHEBI:61977"/>
        <dbReference type="EC" id="3.1.3.16"/>
    </reaction>
</comment>
<keyword evidence="3" id="KW-0378">Hydrolase</keyword>
<reference evidence="10 11" key="1">
    <citation type="submission" date="2024-08" db="EMBL/GenBank/DDBJ databases">
        <authorList>
            <person name="Cucini C."/>
            <person name="Frati F."/>
        </authorList>
    </citation>
    <scope>NUCLEOTIDE SEQUENCE [LARGE SCALE GENOMIC DNA]</scope>
</reference>
<keyword evidence="11" id="KW-1185">Reference proteome</keyword>
<dbReference type="SMART" id="SM00195">
    <property type="entry name" value="DSPc"/>
    <property type="match status" value="1"/>
</dbReference>
<evidence type="ECO:0000256" key="5">
    <source>
        <dbReference type="ARBA" id="ARBA00047761"/>
    </source>
</evidence>
<feature type="compositionally biased region" description="Polar residues" evidence="7">
    <location>
        <begin position="242"/>
        <end position="260"/>
    </location>
</feature>
<dbReference type="Proteomes" id="UP001642540">
    <property type="component" value="Unassembled WGS sequence"/>
</dbReference>
<evidence type="ECO:0000256" key="7">
    <source>
        <dbReference type="SAM" id="MobiDB-lite"/>
    </source>
</evidence>
<evidence type="ECO:0000256" key="1">
    <source>
        <dbReference type="ARBA" id="ARBA00008601"/>
    </source>
</evidence>
<gene>
    <name evidence="10" type="ORF">ODALV1_LOCUS8323</name>
</gene>
<dbReference type="InterPro" id="IPR020405">
    <property type="entry name" value="Atypical_DUSP_subfamA"/>
</dbReference>
<evidence type="ECO:0000256" key="4">
    <source>
        <dbReference type="ARBA" id="ARBA00022912"/>
    </source>
</evidence>
<evidence type="ECO:0000256" key="2">
    <source>
        <dbReference type="ARBA" id="ARBA00013081"/>
    </source>
</evidence>
<dbReference type="Gene3D" id="3.90.190.10">
    <property type="entry name" value="Protein tyrosine phosphatase superfamily"/>
    <property type="match status" value="1"/>
</dbReference>
<dbReference type="PRINTS" id="PR01909">
    <property type="entry name" value="ADSPHPHTASEA"/>
</dbReference>